<protein>
    <submittedName>
        <fullName evidence="2">Uncharacterized protein</fullName>
    </submittedName>
</protein>
<feature type="transmembrane region" description="Helical" evidence="1">
    <location>
        <begin position="107"/>
        <end position="127"/>
    </location>
</feature>
<keyword evidence="1" id="KW-0472">Membrane</keyword>
<dbReference type="Proteomes" id="UP000292702">
    <property type="component" value="Unassembled WGS sequence"/>
</dbReference>
<name>A0A4R0RN22_9APHY</name>
<sequence length="334" mass="37925">MFQLLDLSAFAPLNETASQIHVDEATLIGYDIVFCAYGVHVTLFFICLNMLWSQRKARPRQTYTWIAYIVLLFILGSLANGINMKVNVLMFVNNRDYPGGPTAYDKATFSVPINLICTSACILGAWLQDALLLYRFYVILRATWWMMVVPTCLYIASIVEPGSNLWQHSSINLSLAYWSTSIATNIVLTILIVGSLVRMRFQMRQVMGHDTRVPYLSISAMLVESAGLYTAFGIAFLIPYARNLTINLVFFSLLRQVQYISPLLIILRVAQGRALTRETVLTMTSVNWRSQDTEQEFPTTVTTVRFVPPSEEEMFAKKEIRSVDHESLNHSYAL</sequence>
<dbReference type="AlphaFoldDB" id="A0A4R0RN22"/>
<keyword evidence="3" id="KW-1185">Reference proteome</keyword>
<reference evidence="2 3" key="1">
    <citation type="submission" date="2018-11" db="EMBL/GenBank/DDBJ databases">
        <title>Genome assembly of Steccherinum ochraceum LE-BIN_3174, the white-rot fungus of the Steccherinaceae family (The Residual Polyporoid clade, Polyporales, Basidiomycota).</title>
        <authorList>
            <person name="Fedorova T.V."/>
            <person name="Glazunova O.A."/>
            <person name="Landesman E.O."/>
            <person name="Moiseenko K.V."/>
            <person name="Psurtseva N.V."/>
            <person name="Savinova O.S."/>
            <person name="Shakhova N.V."/>
            <person name="Tyazhelova T.V."/>
            <person name="Vasina D.V."/>
        </authorList>
    </citation>
    <scope>NUCLEOTIDE SEQUENCE [LARGE SCALE GENOMIC DNA]</scope>
    <source>
        <strain evidence="2 3">LE-BIN_3174</strain>
    </source>
</reference>
<evidence type="ECO:0000313" key="2">
    <source>
        <dbReference type="EMBL" id="TCD68582.1"/>
    </source>
</evidence>
<dbReference type="EMBL" id="RWJN01000062">
    <property type="protein sequence ID" value="TCD68582.1"/>
    <property type="molecule type" value="Genomic_DNA"/>
</dbReference>
<feature type="transmembrane region" description="Helical" evidence="1">
    <location>
        <begin position="244"/>
        <end position="267"/>
    </location>
</feature>
<organism evidence="2 3">
    <name type="scientific">Steccherinum ochraceum</name>
    <dbReference type="NCBI Taxonomy" id="92696"/>
    <lineage>
        <taxon>Eukaryota</taxon>
        <taxon>Fungi</taxon>
        <taxon>Dikarya</taxon>
        <taxon>Basidiomycota</taxon>
        <taxon>Agaricomycotina</taxon>
        <taxon>Agaricomycetes</taxon>
        <taxon>Polyporales</taxon>
        <taxon>Steccherinaceae</taxon>
        <taxon>Steccherinum</taxon>
    </lineage>
</organism>
<feature type="transmembrane region" description="Helical" evidence="1">
    <location>
        <begin position="63"/>
        <end position="82"/>
    </location>
</feature>
<evidence type="ECO:0000313" key="3">
    <source>
        <dbReference type="Proteomes" id="UP000292702"/>
    </source>
</evidence>
<feature type="transmembrane region" description="Helical" evidence="1">
    <location>
        <begin position="176"/>
        <end position="197"/>
    </location>
</feature>
<keyword evidence="1" id="KW-1133">Transmembrane helix</keyword>
<accession>A0A4R0RN22</accession>
<comment type="caution">
    <text evidence="2">The sequence shown here is derived from an EMBL/GenBank/DDBJ whole genome shotgun (WGS) entry which is preliminary data.</text>
</comment>
<feature type="transmembrane region" description="Helical" evidence="1">
    <location>
        <begin position="134"/>
        <end position="156"/>
    </location>
</feature>
<feature type="transmembrane region" description="Helical" evidence="1">
    <location>
        <begin position="218"/>
        <end position="238"/>
    </location>
</feature>
<gene>
    <name evidence="2" type="ORF">EIP91_010371</name>
</gene>
<dbReference type="OrthoDB" id="2641762at2759"/>
<evidence type="ECO:0000256" key="1">
    <source>
        <dbReference type="SAM" id="Phobius"/>
    </source>
</evidence>
<proteinExistence type="predicted"/>
<feature type="transmembrane region" description="Helical" evidence="1">
    <location>
        <begin position="27"/>
        <end position="51"/>
    </location>
</feature>
<keyword evidence="1" id="KW-0812">Transmembrane</keyword>